<dbReference type="EMBL" id="JADCKC010000003">
    <property type="protein sequence ID" value="MBE5038147.1"/>
    <property type="molecule type" value="Genomic_DNA"/>
</dbReference>
<dbReference type="RefSeq" id="WP_193502108.1">
    <property type="nucleotide sequence ID" value="NZ_JADCKC010000003.1"/>
</dbReference>
<evidence type="ECO:0000313" key="2">
    <source>
        <dbReference type="Proteomes" id="UP000768567"/>
    </source>
</evidence>
<organism evidence="1 2">
    <name type="scientific">Gemmiger gallinarum</name>
    <dbReference type="NCBI Taxonomy" id="2779354"/>
    <lineage>
        <taxon>Bacteria</taxon>
        <taxon>Bacillati</taxon>
        <taxon>Bacillota</taxon>
        <taxon>Clostridia</taxon>
        <taxon>Eubacteriales</taxon>
        <taxon>Gemmiger</taxon>
    </lineage>
</organism>
<gene>
    <name evidence="1" type="ORF">INF35_10160</name>
</gene>
<evidence type="ECO:0000313" key="1">
    <source>
        <dbReference type="EMBL" id="MBE5038147.1"/>
    </source>
</evidence>
<accession>A0ABR9R4S5</accession>
<protein>
    <submittedName>
        <fullName evidence="1">Uncharacterized protein</fullName>
    </submittedName>
</protein>
<keyword evidence="2" id="KW-1185">Reference proteome</keyword>
<dbReference type="SUPFAM" id="SSF53756">
    <property type="entry name" value="UDP-Glycosyltransferase/glycogen phosphorylase"/>
    <property type="match status" value="1"/>
</dbReference>
<dbReference type="Proteomes" id="UP000768567">
    <property type="component" value="Unassembled WGS sequence"/>
</dbReference>
<proteinExistence type="predicted"/>
<comment type="caution">
    <text evidence="1">The sequence shown here is derived from an EMBL/GenBank/DDBJ whole genome shotgun (WGS) entry which is preliminary data.</text>
</comment>
<dbReference type="Gene3D" id="3.40.50.2000">
    <property type="entry name" value="Glycogen Phosphorylase B"/>
    <property type="match status" value="1"/>
</dbReference>
<name>A0ABR9R4S5_9FIRM</name>
<reference evidence="1 2" key="1">
    <citation type="submission" date="2020-10" db="EMBL/GenBank/DDBJ databases">
        <title>ChiBAC.</title>
        <authorList>
            <person name="Zenner C."/>
            <person name="Hitch T.C.A."/>
            <person name="Clavel T."/>
        </authorList>
    </citation>
    <scope>NUCLEOTIDE SEQUENCE [LARGE SCALE GENOMIC DNA]</scope>
    <source>
        <strain evidence="1 2">DSM 109015</strain>
    </source>
</reference>
<sequence length="416" mass="46191">MRFLLIVDSVEAPQAINPELGRRLAAQLAELGHQVHLLELWDGETPPPAPAGAGTPNGVVLHDLAFADERMMNRALENGSRQGSPIPLRLARLARHPAAMEAAFRQLVLRRPRRQEDTRREIERLDAIYHFDFVTAVAAPYRAAFALEEASIVGKKVLWLMDPYAANRTYQAPGGWARELQLLRSADTVFVTRQAMSDYENGPLAPCRDKAFELAFPALVPPQAEIYDPHRGIGPLDCVFCGTLYPGIRTPDFALELFTKLNRPDVHLTMVGRGWDSFTSQADAARKALGKRVQLSGPVSATRARTLTAGADILLNLGNAVSNQIPSKLFEYFGTGKPILHLSPREDDAVLPYLKRYPLALVLSEQEGVTPDVLARLNAWLREMRGKSLTYEKAAELFPEYTPAAVARRFVEIITR</sequence>